<feature type="region of interest" description="Disordered" evidence="1">
    <location>
        <begin position="73"/>
        <end position="94"/>
    </location>
</feature>
<sequence length="94" mass="9586">MSKRSGDVREGRQGVFVPAEVLVAVVIGAAGLATAVLAALFPAVGLPVGVGVAVVGLLYGIYHNTRQRAVALVPGTPPTGVRTQTNDEEGERHG</sequence>
<accession>A0ABX8QN03</accession>
<keyword evidence="4" id="KW-1185">Reference proteome</keyword>
<keyword evidence="2" id="KW-1133">Transmembrane helix</keyword>
<feature type="transmembrane region" description="Helical" evidence="2">
    <location>
        <begin position="46"/>
        <end position="62"/>
    </location>
</feature>
<keyword evidence="2" id="KW-0812">Transmembrane</keyword>
<protein>
    <submittedName>
        <fullName evidence="3">Uncharacterized protein</fullName>
    </submittedName>
</protein>
<evidence type="ECO:0000313" key="4">
    <source>
        <dbReference type="Proteomes" id="UP001049518"/>
    </source>
</evidence>
<feature type="transmembrane region" description="Helical" evidence="2">
    <location>
        <begin position="21"/>
        <end position="40"/>
    </location>
</feature>
<evidence type="ECO:0000313" key="3">
    <source>
        <dbReference type="EMBL" id="QXJ19953.1"/>
    </source>
</evidence>
<evidence type="ECO:0000256" key="2">
    <source>
        <dbReference type="SAM" id="Phobius"/>
    </source>
</evidence>
<dbReference type="Proteomes" id="UP001049518">
    <property type="component" value="Chromosome"/>
</dbReference>
<keyword evidence="2" id="KW-0472">Membrane</keyword>
<evidence type="ECO:0000256" key="1">
    <source>
        <dbReference type="SAM" id="MobiDB-lite"/>
    </source>
</evidence>
<gene>
    <name evidence="3" type="ORF">AGRA3207_000570</name>
</gene>
<reference evidence="3" key="1">
    <citation type="submission" date="2020-07" db="EMBL/GenBank/DDBJ databases">
        <authorList>
            <person name="Tarantini F.S."/>
            <person name="Hong K.W."/>
            <person name="Chan K.G."/>
        </authorList>
    </citation>
    <scope>NUCLEOTIDE SEQUENCE</scope>
    <source>
        <strain evidence="3">32-07</strain>
    </source>
</reference>
<name>A0ABX8QN03_9ACTN</name>
<proteinExistence type="predicted"/>
<dbReference type="RefSeq" id="WP_231332991.1">
    <property type="nucleotide sequence ID" value="NZ_CP059572.1"/>
</dbReference>
<organism evidence="3 4">
    <name type="scientific">Actinomadura graeca</name>
    <dbReference type="NCBI Taxonomy" id="2750812"/>
    <lineage>
        <taxon>Bacteria</taxon>
        <taxon>Bacillati</taxon>
        <taxon>Actinomycetota</taxon>
        <taxon>Actinomycetes</taxon>
        <taxon>Streptosporangiales</taxon>
        <taxon>Thermomonosporaceae</taxon>
        <taxon>Actinomadura</taxon>
    </lineage>
</organism>
<dbReference type="EMBL" id="CP059572">
    <property type="protein sequence ID" value="QXJ19953.1"/>
    <property type="molecule type" value="Genomic_DNA"/>
</dbReference>